<sequence>MMEQILDILIVVFAVLGGFFGLLGSFGLLKLNDPVSRLHAPTKTSTLGVGAILLASFFHSWGYDHHGSSHELLILMFLLVTAPVTANFIAKVHISRHTKPEDLPSPGEDRLWATHMQPEENGDAPQQQG</sequence>
<gene>
    <name evidence="3" type="primary">mrpG</name>
    <name evidence="3" type="ORF">TRM7557_03368</name>
</gene>
<evidence type="ECO:0000313" key="3">
    <source>
        <dbReference type="EMBL" id="CUH81345.1"/>
    </source>
</evidence>
<reference evidence="3 4" key="1">
    <citation type="submission" date="2015-09" db="EMBL/GenBank/DDBJ databases">
        <authorList>
            <consortium name="Swine Surveillance"/>
        </authorList>
    </citation>
    <scope>NUCLEOTIDE SEQUENCE [LARGE SCALE GENOMIC DNA]</scope>
    <source>
        <strain evidence="3 4">CECT 7557</strain>
    </source>
</reference>
<feature type="transmembrane region" description="Helical" evidence="2">
    <location>
        <begin position="72"/>
        <end position="90"/>
    </location>
</feature>
<keyword evidence="4" id="KW-1185">Reference proteome</keyword>
<dbReference type="PANTHER" id="PTHR34703">
    <property type="entry name" value="ANTIPORTER SUBUNIT MNHG2-RELATED"/>
    <property type="match status" value="1"/>
</dbReference>
<dbReference type="NCBIfam" id="TIGR01300">
    <property type="entry name" value="CPA3_mnhG_phaG"/>
    <property type="match status" value="1"/>
</dbReference>
<keyword evidence="2" id="KW-0472">Membrane</keyword>
<proteinExistence type="predicted"/>
<keyword evidence="2" id="KW-1133">Transmembrane helix</keyword>
<name>A0A0N7M0T3_9RHOB</name>
<protein>
    <submittedName>
        <fullName evidence="3">Multiple resistance and pH homeostasis protein G</fullName>
    </submittedName>
</protein>
<evidence type="ECO:0000256" key="2">
    <source>
        <dbReference type="SAM" id="Phobius"/>
    </source>
</evidence>
<feature type="compositionally biased region" description="Basic and acidic residues" evidence="1">
    <location>
        <begin position="98"/>
        <end position="112"/>
    </location>
</feature>
<dbReference type="EMBL" id="CYSD01000042">
    <property type="protein sequence ID" value="CUH81345.1"/>
    <property type="molecule type" value="Genomic_DNA"/>
</dbReference>
<dbReference type="AlphaFoldDB" id="A0A0N7M0T3"/>
<dbReference type="Proteomes" id="UP000052022">
    <property type="component" value="Unassembled WGS sequence"/>
</dbReference>
<organism evidence="3 4">
    <name type="scientific">Tritonibacter multivorans</name>
    <dbReference type="NCBI Taxonomy" id="928856"/>
    <lineage>
        <taxon>Bacteria</taxon>
        <taxon>Pseudomonadati</taxon>
        <taxon>Pseudomonadota</taxon>
        <taxon>Alphaproteobacteria</taxon>
        <taxon>Rhodobacterales</taxon>
        <taxon>Paracoccaceae</taxon>
        <taxon>Tritonibacter</taxon>
    </lineage>
</organism>
<feature type="region of interest" description="Disordered" evidence="1">
    <location>
        <begin position="98"/>
        <end position="129"/>
    </location>
</feature>
<dbReference type="Pfam" id="PF03334">
    <property type="entry name" value="PhaG_MnhG_YufB"/>
    <property type="match status" value="1"/>
</dbReference>
<dbReference type="NCBIfam" id="NF009316">
    <property type="entry name" value="PRK12674.1-5"/>
    <property type="match status" value="1"/>
</dbReference>
<dbReference type="InterPro" id="IPR005133">
    <property type="entry name" value="PhaG_MnhG_YufB"/>
</dbReference>
<accession>A0A0N7M0T3</accession>
<dbReference type="GO" id="GO:0015385">
    <property type="term" value="F:sodium:proton antiporter activity"/>
    <property type="evidence" value="ECO:0007669"/>
    <property type="project" value="TreeGrafter"/>
</dbReference>
<dbReference type="STRING" id="928856.SAMN04488049_102204"/>
<keyword evidence="2" id="KW-0812">Transmembrane</keyword>
<evidence type="ECO:0000256" key="1">
    <source>
        <dbReference type="SAM" id="MobiDB-lite"/>
    </source>
</evidence>
<feature type="transmembrane region" description="Helical" evidence="2">
    <location>
        <begin position="6"/>
        <end position="29"/>
    </location>
</feature>
<dbReference type="PANTHER" id="PTHR34703:SF1">
    <property type="entry name" value="ANTIPORTER SUBUNIT MNHG2-RELATED"/>
    <property type="match status" value="1"/>
</dbReference>
<feature type="transmembrane region" description="Helical" evidence="2">
    <location>
        <begin position="41"/>
        <end position="60"/>
    </location>
</feature>
<evidence type="ECO:0000313" key="4">
    <source>
        <dbReference type="Proteomes" id="UP000052022"/>
    </source>
</evidence>